<accession>A0ABM7Q849</accession>
<protein>
    <recommendedName>
        <fullName evidence="3">TonB family protein</fullName>
    </recommendedName>
</protein>
<reference evidence="1 2" key="1">
    <citation type="submission" date="2021-03" db="EMBL/GenBank/DDBJ databases">
        <title>Complete Genome Sequences of Two Lysobacter Strains Isolated from Sea Water (Lysobacter caseinilyticus) and Soil (Lysobacter helvus) in South Korea.</title>
        <authorList>
            <person name="Watanabe Y."/>
            <person name="Arakawa K."/>
        </authorList>
    </citation>
    <scope>NUCLEOTIDE SEQUENCE [LARGE SCALE GENOMIC DNA]</scope>
    <source>
        <strain evidence="1 2">KVB24</strain>
    </source>
</reference>
<evidence type="ECO:0000313" key="2">
    <source>
        <dbReference type="Proteomes" id="UP000681317"/>
    </source>
</evidence>
<proteinExistence type="predicted"/>
<dbReference type="Proteomes" id="UP000681317">
    <property type="component" value="Chromosome"/>
</dbReference>
<dbReference type="EMBL" id="AP024545">
    <property type="protein sequence ID" value="BCT93601.1"/>
    <property type="molecule type" value="Genomic_DNA"/>
</dbReference>
<evidence type="ECO:0000313" key="1">
    <source>
        <dbReference type="EMBL" id="BCT93601.1"/>
    </source>
</evidence>
<sequence>MHTKLLSACIAGLILHGHAAARDIKTLDVDGEVVVSNAGTVDSHAIHTPLPDEMHAVINKAVASWKFEPSSAPAPTRSKMRVTLSATPDAAQHVVKVEDVVFRDVVADASRAAPRTPAEVETLVRPKMPGFPVDGVVNVAMRVAPDGRVLAAEAMQCSVHASGGIGRDKARACRILETHGVNAVKQWVLAPQDRTSEWTAMVPLHFAGVNKTIDATPGQWRKEYRTAYRAPDWHPPEEGMLRLGAVDARGKSVMPIESELRMLHGALEHTL</sequence>
<gene>
    <name evidence="1" type="ORF">LYSCAS_26250</name>
</gene>
<evidence type="ECO:0008006" key="3">
    <source>
        <dbReference type="Google" id="ProtNLM"/>
    </source>
</evidence>
<organism evidence="1 2">
    <name type="scientific">Noviluteimonas caseinilytica</name>
    <dbReference type="NCBI Taxonomy" id="2675101"/>
    <lineage>
        <taxon>Bacteria</taxon>
        <taxon>Pseudomonadati</taxon>
        <taxon>Pseudomonadota</taxon>
        <taxon>Gammaproteobacteria</taxon>
        <taxon>Lysobacterales</taxon>
        <taxon>Lysobacteraceae</taxon>
        <taxon>Noviluteimonas</taxon>
    </lineage>
</organism>
<name>A0ABM7Q849_9GAMM</name>
<dbReference type="RefSeq" id="WP_213434513.1">
    <property type="nucleotide sequence ID" value="NZ_AP024545.1"/>
</dbReference>
<keyword evidence="2" id="KW-1185">Reference proteome</keyword>